<dbReference type="AlphaFoldDB" id="A0AAW2YLC3"/>
<feature type="region of interest" description="Disordered" evidence="1">
    <location>
        <begin position="697"/>
        <end position="716"/>
    </location>
</feature>
<accession>A0AAW2YLC3</accession>
<dbReference type="Proteomes" id="UP001431209">
    <property type="component" value="Unassembled WGS sequence"/>
</dbReference>
<name>A0AAW2YLC3_9EUKA</name>
<sequence>MVAAQKLESNLIYNLQRDGHIRNVGVSEFMEQMKEFVLENANVAGTFIRCILLSLISCVTTKSYRDAIIVGRYLLENFNADTIESFNRIIAQYLNRRDRTEESDIIDVQHMGILARIMRDVSGVVDSKLSVEQENLLRFCYAMRATLSQNLKIDSNLCYLRLLYESSEIINSTENVISIDVDPLSDKFFETVNQLYRQESDSNKESKDKLIHVLRVISITPSPKYEYICDELRGVIESSQETSELRSWQCIAYSSMNDDLSKHMQDGLTLLITSITESEFKQDHLIGLFGYLYSLSKSKQLYANIFSLLESTWIHRFCSAMNVEVGTYCLSSVLNIVDNMILHHSQSVTSEQKIKLPSVLLEVMSKSTHTAHHAIALKIMNNIPLDDNSVKQACEMAMSIGPDAQLATRVLDTVMNVSAHYQVIREFAQPLASACLNAVLSDRSPEALSLLIKLIQQSNQHDNNNLDCSHDNLIVQFYNVIVAEERARDEGLPSLPVEQLISIWKHRDAVHKSLNSLRIGSDLFLRIFIILNEKNWYDHELSEKVIDAVNQVTTQDSYLVRPKRVRRKSKMTSSSTSFGQMEMDNQQKRESEMIHQQESKSNDLMDYWITRGFYIARSDSSPVDFVQEALNKSRGMEYSDHSNAIKSQFKLDASDHVEQSKDEDDLVLSSMDSQEDFMDDDQIGDGMDDEEFDSATISTPAPTIAPPSNKNTKKTPESAENIYRLVMDDSMGETDVYAKLTGEKIHSDDSIYCNEWFANGPQNEYIGARKVLACLIGMVALENNHDFDSNISNDKLLTAIYHTCAAFQFASFRVNLLCLSLMVAMPIEIEHLQIMSQILLQMNTVIRQRFTIGSNLYLSTLEITFLNFYTHQWLKLLNQIRMVPIVDDDEKTIKNARIYMLRRVLPVPDFDVMIRAVVHLSLIEREDAGRDVESTIMFGSDSRQVRSILSDERLKSIAHSKPSDLEQIIQNYILIVSECAAMEQSRLYLAVDFINRLACDFENVDDVMFKKILDAHAMLCERNDLEKLLNKSIVFYARGVGVDDKGGPQVMCVDGEGEVTVCDVSEEDLFLLSNQRSVPRKSRVVDQHVVVGDCIKIDNVHFCIE</sequence>
<keyword evidence="3" id="KW-1185">Reference proteome</keyword>
<comment type="caution">
    <text evidence="2">The sequence shown here is derived from an EMBL/GenBank/DDBJ whole genome shotgun (WGS) entry which is preliminary data.</text>
</comment>
<dbReference type="EMBL" id="JAOPGA020000288">
    <property type="protein sequence ID" value="KAL0478025.1"/>
    <property type="molecule type" value="Genomic_DNA"/>
</dbReference>
<evidence type="ECO:0000313" key="3">
    <source>
        <dbReference type="Proteomes" id="UP001431209"/>
    </source>
</evidence>
<feature type="region of interest" description="Disordered" evidence="1">
    <location>
        <begin position="564"/>
        <end position="584"/>
    </location>
</feature>
<organism evidence="2 3">
    <name type="scientific">Acrasis kona</name>
    <dbReference type="NCBI Taxonomy" id="1008807"/>
    <lineage>
        <taxon>Eukaryota</taxon>
        <taxon>Discoba</taxon>
        <taxon>Heterolobosea</taxon>
        <taxon>Tetramitia</taxon>
        <taxon>Eutetramitia</taxon>
        <taxon>Acrasidae</taxon>
        <taxon>Acrasis</taxon>
    </lineage>
</organism>
<gene>
    <name evidence="2" type="ORF">AKO1_005327</name>
</gene>
<evidence type="ECO:0000313" key="2">
    <source>
        <dbReference type="EMBL" id="KAL0478025.1"/>
    </source>
</evidence>
<feature type="compositionally biased region" description="Low complexity" evidence="1">
    <location>
        <begin position="697"/>
        <end position="708"/>
    </location>
</feature>
<evidence type="ECO:0000256" key="1">
    <source>
        <dbReference type="SAM" id="MobiDB-lite"/>
    </source>
</evidence>
<protein>
    <submittedName>
        <fullName evidence="2">Uncharacterized protein</fullName>
    </submittedName>
</protein>
<proteinExistence type="predicted"/>
<reference evidence="2 3" key="1">
    <citation type="submission" date="2024-03" db="EMBL/GenBank/DDBJ databases">
        <title>The Acrasis kona genome and developmental transcriptomes reveal deep origins of eukaryotic multicellular pathways.</title>
        <authorList>
            <person name="Sheikh S."/>
            <person name="Fu C.-J."/>
            <person name="Brown M.W."/>
            <person name="Baldauf S.L."/>
        </authorList>
    </citation>
    <scope>NUCLEOTIDE SEQUENCE [LARGE SCALE GENOMIC DNA]</scope>
    <source>
        <strain evidence="2 3">ATCC MYA-3509</strain>
    </source>
</reference>